<name>A0A6J4PAM9_9PSEU</name>
<gene>
    <name evidence="1" type="ORF">AVDCRST_MAG66-1882</name>
</gene>
<protein>
    <submittedName>
        <fullName evidence="1">Uncharacterized protein</fullName>
    </submittedName>
</protein>
<organism evidence="1">
    <name type="scientific">uncultured Pseudonocardia sp</name>
    <dbReference type="NCBI Taxonomy" id="211455"/>
    <lineage>
        <taxon>Bacteria</taxon>
        <taxon>Bacillati</taxon>
        <taxon>Actinomycetota</taxon>
        <taxon>Actinomycetes</taxon>
        <taxon>Pseudonocardiales</taxon>
        <taxon>Pseudonocardiaceae</taxon>
        <taxon>Pseudonocardia</taxon>
        <taxon>environmental samples</taxon>
    </lineage>
</organism>
<accession>A0A6J4PAM9</accession>
<dbReference type="EMBL" id="CADCUS010000272">
    <property type="protein sequence ID" value="CAA9408168.1"/>
    <property type="molecule type" value="Genomic_DNA"/>
</dbReference>
<feature type="non-terminal residue" evidence="1">
    <location>
        <position position="1"/>
    </location>
</feature>
<proteinExistence type="predicted"/>
<reference evidence="1" key="1">
    <citation type="submission" date="2020-02" db="EMBL/GenBank/DDBJ databases">
        <authorList>
            <person name="Meier V. D."/>
        </authorList>
    </citation>
    <scope>NUCLEOTIDE SEQUENCE</scope>
    <source>
        <strain evidence="1">AVDCRST_MAG66</strain>
    </source>
</reference>
<evidence type="ECO:0000313" key="1">
    <source>
        <dbReference type="EMBL" id="CAA9408168.1"/>
    </source>
</evidence>
<sequence>AALGVRWRAAAQRRLDRDLPGALVEDALAALLAGLGARRPEQGGPRRR</sequence>
<dbReference type="AlphaFoldDB" id="A0A6J4PAM9"/>